<dbReference type="Pfam" id="PF20399">
    <property type="entry name" value="PH_20"/>
    <property type="match status" value="1"/>
</dbReference>
<feature type="region of interest" description="Disordered" evidence="2">
    <location>
        <begin position="18"/>
        <end position="92"/>
    </location>
</feature>
<protein>
    <submittedName>
        <fullName evidence="4">Phosphatidylinositol 4,5-bisphosphate-binding protein SLM1</fullName>
    </submittedName>
</protein>
<dbReference type="InterPro" id="IPR011993">
    <property type="entry name" value="PH-like_dom_sf"/>
</dbReference>
<accession>A0A420HFT8</accession>
<dbReference type="InterPro" id="IPR046869">
    <property type="entry name" value="SLM1/RGC1-like_PH"/>
</dbReference>
<dbReference type="EMBL" id="MCBQ01019695">
    <property type="protein sequence ID" value="RKF56239.1"/>
    <property type="molecule type" value="Genomic_DNA"/>
</dbReference>
<dbReference type="PANTHER" id="PTHR31941">
    <property type="entry name" value="CYTOSKELETAL SIGNALING PROTEIN SLM1"/>
    <property type="match status" value="1"/>
</dbReference>
<dbReference type="PROSITE" id="PS50003">
    <property type="entry name" value="PH_DOMAIN"/>
    <property type="match status" value="1"/>
</dbReference>
<evidence type="ECO:0000313" key="5">
    <source>
        <dbReference type="Proteomes" id="UP000283383"/>
    </source>
</evidence>
<dbReference type="InterPro" id="IPR001849">
    <property type="entry name" value="PH_domain"/>
</dbReference>
<dbReference type="STRING" id="62708.A0A420HFT8"/>
<feature type="domain" description="PH" evidence="3">
    <location>
        <begin position="384"/>
        <end position="488"/>
    </location>
</feature>
<proteinExistence type="predicted"/>
<feature type="compositionally biased region" description="Low complexity" evidence="2">
    <location>
        <begin position="45"/>
        <end position="58"/>
    </location>
</feature>
<evidence type="ECO:0000256" key="2">
    <source>
        <dbReference type="SAM" id="MobiDB-lite"/>
    </source>
</evidence>
<feature type="compositionally biased region" description="Basic residues" evidence="2">
    <location>
        <begin position="71"/>
        <end position="87"/>
    </location>
</feature>
<gene>
    <name evidence="4" type="ORF">GcM3_196039</name>
</gene>
<dbReference type="Pfam" id="PF20400">
    <property type="entry name" value="BAR_4"/>
    <property type="match status" value="1"/>
</dbReference>
<dbReference type="Gene3D" id="2.30.29.30">
    <property type="entry name" value="Pleckstrin-homology domain (PH domain)/Phosphotyrosine-binding domain (PTB)"/>
    <property type="match status" value="1"/>
</dbReference>
<reference evidence="4 5" key="1">
    <citation type="journal article" date="2018" name="BMC Genomics">
        <title>Comparative genome analyses reveal sequence features reflecting distinct modes of host-adaptation between dicot and monocot powdery mildew.</title>
        <authorList>
            <person name="Wu Y."/>
            <person name="Ma X."/>
            <person name="Pan Z."/>
            <person name="Kale S.D."/>
            <person name="Song Y."/>
            <person name="King H."/>
            <person name="Zhang Q."/>
            <person name="Presley C."/>
            <person name="Deng X."/>
            <person name="Wei C.I."/>
            <person name="Xiao S."/>
        </authorList>
    </citation>
    <scope>NUCLEOTIDE SEQUENCE [LARGE SCALE GENOMIC DNA]</scope>
    <source>
        <strain evidence="4">UMSG3</strain>
    </source>
</reference>
<dbReference type="InterPro" id="IPR046868">
    <property type="entry name" value="BAR_4"/>
</dbReference>
<dbReference type="SUPFAM" id="SSF50729">
    <property type="entry name" value="PH domain-like"/>
    <property type="match status" value="1"/>
</dbReference>
<organism evidence="4 5">
    <name type="scientific">Golovinomyces cichoracearum</name>
    <dbReference type="NCBI Taxonomy" id="62708"/>
    <lineage>
        <taxon>Eukaryota</taxon>
        <taxon>Fungi</taxon>
        <taxon>Dikarya</taxon>
        <taxon>Ascomycota</taxon>
        <taxon>Pezizomycotina</taxon>
        <taxon>Leotiomycetes</taxon>
        <taxon>Erysiphales</taxon>
        <taxon>Erysiphaceae</taxon>
        <taxon>Golovinomyces</taxon>
    </lineage>
</organism>
<dbReference type="AlphaFoldDB" id="A0A420HFT8"/>
<dbReference type="Proteomes" id="UP000283383">
    <property type="component" value="Unassembled WGS sequence"/>
</dbReference>
<sequence>MGHLSQQIFPSSSILSEKGSLSVSQLKKRPNEDEGLSQRAYPDTSSPIRRSSSIILPSNTPFSRGGSLKKASSRRGSIRKYSSRKSSRAGSMRSLLQANKDIDENNSIFYSPVPTKGNPTELLAYRFKTAWRKFLKDLITCFREIQASYDHRKKSLLKISNILKNTIVPPGFLKYGGIHDATLILKKYHRKSCTDAKKFKDIENDVILALVELRSDLKQKIKEIKNLSGDFKNCLEKRMESTYRTFNEFHESLGLTDIDSTHFKGRPDPYLLKLATDHMIKKQITEENYLHQAYLNLEISGRKLEAIIVGEIQKSYLAYATILRREAEMANDTFENLHNGPIFMPKDQEWSHFLKESEDFVDPEVPIRQSKNIKYLGMDDELVQEVRVGLLERKSKHLNSYTTGWYVLTQTHLHEFNSADKSQAPVISLNISEQKLRLPSIPDSTSNTFMLKGRQTGVMMHRECSWVFRCGSYETMISWYEALKNLIEDSSQERNKYFPKISRSSNAKSQIANSIGGSDGAVEDEEPSCCEILVLATRDSTEDEYIDRLPSGGCFSSSDLLLDKARPSGSLVAHHLDRVSSVICHNQDSYLS</sequence>
<dbReference type="PANTHER" id="PTHR31941:SF16">
    <property type="entry name" value="PHOSPHATIDYLINOSITOL 4,5-BISPHOSPHATE-BINDING PROTEIN SLM1-RELATED"/>
    <property type="match status" value="1"/>
</dbReference>
<evidence type="ECO:0000256" key="1">
    <source>
        <dbReference type="ARBA" id="ARBA00022553"/>
    </source>
</evidence>
<evidence type="ECO:0000313" key="4">
    <source>
        <dbReference type="EMBL" id="RKF56239.1"/>
    </source>
</evidence>
<keyword evidence="1" id="KW-0597">Phosphoprotein</keyword>
<comment type="caution">
    <text evidence="4">The sequence shown here is derived from an EMBL/GenBank/DDBJ whole genome shotgun (WGS) entry which is preliminary data.</text>
</comment>
<dbReference type="SMART" id="SM00233">
    <property type="entry name" value="PH"/>
    <property type="match status" value="1"/>
</dbReference>
<name>A0A420HFT8_9PEZI</name>
<evidence type="ECO:0000259" key="3">
    <source>
        <dbReference type="PROSITE" id="PS50003"/>
    </source>
</evidence>
<keyword evidence="5" id="KW-1185">Reference proteome</keyword>